<gene>
    <name evidence="1" type="ORF">KXQ929_LOCUS48997</name>
</gene>
<dbReference type="AlphaFoldDB" id="A0A820LYH6"/>
<dbReference type="EMBL" id="CAJOBB010020069">
    <property type="protein sequence ID" value="CAF4364369.1"/>
    <property type="molecule type" value="Genomic_DNA"/>
</dbReference>
<feature type="non-terminal residue" evidence="1">
    <location>
        <position position="1"/>
    </location>
</feature>
<evidence type="ECO:0000313" key="2">
    <source>
        <dbReference type="Proteomes" id="UP000663868"/>
    </source>
</evidence>
<proteinExistence type="predicted"/>
<organism evidence="1 2">
    <name type="scientific">Adineta steineri</name>
    <dbReference type="NCBI Taxonomy" id="433720"/>
    <lineage>
        <taxon>Eukaryota</taxon>
        <taxon>Metazoa</taxon>
        <taxon>Spiralia</taxon>
        <taxon>Gnathifera</taxon>
        <taxon>Rotifera</taxon>
        <taxon>Eurotatoria</taxon>
        <taxon>Bdelloidea</taxon>
        <taxon>Adinetida</taxon>
        <taxon>Adinetidae</taxon>
        <taxon>Adineta</taxon>
    </lineage>
</organism>
<comment type="caution">
    <text evidence="1">The sequence shown here is derived from an EMBL/GenBank/DDBJ whole genome shotgun (WGS) entry which is preliminary data.</text>
</comment>
<dbReference type="Proteomes" id="UP000663868">
    <property type="component" value="Unassembled WGS sequence"/>
</dbReference>
<protein>
    <submittedName>
        <fullName evidence="1">Uncharacterized protein</fullName>
    </submittedName>
</protein>
<evidence type="ECO:0000313" key="1">
    <source>
        <dbReference type="EMBL" id="CAF4364369.1"/>
    </source>
</evidence>
<sequence>SNETINNIEYTNMDNNYQEENDDATKFLMMLHKQIVPSPNFLNIVEQFVSAVESALKSCSEQLQAFTKLTTDENPSTSETSTLV</sequence>
<name>A0A820LYH6_9BILA</name>
<reference evidence="1" key="1">
    <citation type="submission" date="2021-02" db="EMBL/GenBank/DDBJ databases">
        <authorList>
            <person name="Nowell W R."/>
        </authorList>
    </citation>
    <scope>NUCLEOTIDE SEQUENCE</scope>
</reference>
<accession>A0A820LYH6</accession>